<name>A0A2G5KB41_9RHOB</name>
<comment type="caution">
    <text evidence="1">The sequence shown here is derived from an EMBL/GenBank/DDBJ whole genome shotgun (WGS) entry which is preliminary data.</text>
</comment>
<dbReference type="EMBL" id="MDGM01000003">
    <property type="protein sequence ID" value="PIB26665.1"/>
    <property type="molecule type" value="Genomic_DNA"/>
</dbReference>
<reference evidence="1 2" key="1">
    <citation type="submission" date="2016-08" db="EMBL/GenBank/DDBJ databases">
        <title>Draft genome of Amylibacter sp. strain 4G11.</title>
        <authorList>
            <person name="Wong S.-K."/>
            <person name="Hamasaki K."/>
            <person name="Yoshizawa S."/>
        </authorList>
    </citation>
    <scope>NUCLEOTIDE SEQUENCE [LARGE SCALE GENOMIC DNA]</scope>
    <source>
        <strain evidence="1 2">4G11</strain>
    </source>
</reference>
<gene>
    <name evidence="1" type="ORF">BFP76_12315</name>
</gene>
<proteinExistence type="predicted"/>
<dbReference type="AlphaFoldDB" id="A0A2G5KB41"/>
<keyword evidence="2" id="KW-1185">Reference proteome</keyword>
<dbReference type="Proteomes" id="UP000231516">
    <property type="component" value="Unassembled WGS sequence"/>
</dbReference>
<accession>A0A2G5KB41</accession>
<evidence type="ECO:0000313" key="1">
    <source>
        <dbReference type="EMBL" id="PIB26665.1"/>
    </source>
</evidence>
<sequence>MFAQSAHALSCMRPNIARSFNEFAQSDDIYVLGFGKITPTQKIIDPNKGKDGVAKHESYSVQASFSGRFMGKSGWGEPKTLPVRVEVQCLSIWCGGFPSGKQDAIAFFQKTKSGYVLNMGPCGGNYKASPTSQEQSILKSCFRNNKCSNAQIEKLGGTYR</sequence>
<organism evidence="1 2">
    <name type="scientific">Paramylibacter kogurei</name>
    <dbReference type="NCBI Taxonomy" id="1889778"/>
    <lineage>
        <taxon>Bacteria</taxon>
        <taxon>Pseudomonadati</taxon>
        <taxon>Pseudomonadota</taxon>
        <taxon>Alphaproteobacteria</taxon>
        <taxon>Rhodobacterales</taxon>
        <taxon>Paracoccaceae</taxon>
        <taxon>Paramylibacter</taxon>
    </lineage>
</organism>
<protein>
    <submittedName>
        <fullName evidence="1">Uncharacterized protein</fullName>
    </submittedName>
</protein>
<evidence type="ECO:0000313" key="2">
    <source>
        <dbReference type="Proteomes" id="UP000231516"/>
    </source>
</evidence>